<evidence type="ECO:0000256" key="3">
    <source>
        <dbReference type="ARBA" id="ARBA00023004"/>
    </source>
</evidence>
<keyword evidence="8" id="KW-1185">Reference proteome</keyword>
<dbReference type="Gene3D" id="3.20.20.70">
    <property type="entry name" value="Aldolase class I"/>
    <property type="match status" value="1"/>
</dbReference>
<dbReference type="EMBL" id="CP021422">
    <property type="protein sequence ID" value="ASB39585.1"/>
    <property type="molecule type" value="Genomic_DNA"/>
</dbReference>
<dbReference type="SFLD" id="SFLDS00029">
    <property type="entry name" value="Radical_SAM"/>
    <property type="match status" value="1"/>
</dbReference>
<dbReference type="Proteomes" id="UP000196710">
    <property type="component" value="Chromosome"/>
</dbReference>
<dbReference type="Pfam" id="PF04055">
    <property type="entry name" value="Radical_SAM"/>
    <property type="match status" value="1"/>
</dbReference>
<keyword evidence="7" id="KW-0560">Oxidoreductase</keyword>
<name>A0A1Z2XMC5_9FIRM</name>
<evidence type="ECO:0000313" key="8">
    <source>
        <dbReference type="Proteomes" id="UP000196710"/>
    </source>
</evidence>
<evidence type="ECO:0000259" key="5">
    <source>
        <dbReference type="PROSITE" id="PS51918"/>
    </source>
</evidence>
<dbReference type="SUPFAM" id="SSF102114">
    <property type="entry name" value="Radical SAM enzymes"/>
    <property type="match status" value="1"/>
</dbReference>
<dbReference type="GO" id="GO:0005737">
    <property type="term" value="C:cytoplasm"/>
    <property type="evidence" value="ECO:0007669"/>
    <property type="project" value="TreeGrafter"/>
</dbReference>
<accession>A0A1Z2XMC5</accession>
<dbReference type="PANTHER" id="PTHR13932">
    <property type="entry name" value="COPROPORPHYRINIGEN III OXIDASE"/>
    <property type="match status" value="1"/>
</dbReference>
<reference evidence="6" key="1">
    <citation type="journal article" date="2017" name="Genome Announc.">
        <title>High-Quality Whole-Genome Sequences of the Oligo-Mouse-Microbiota Bacterial Community.</title>
        <authorList>
            <person name="Garzetti D."/>
            <person name="Brugiroux S."/>
            <person name="Bunk B."/>
            <person name="Pukall R."/>
            <person name="McCoy K.D."/>
            <person name="Macpherson A.J."/>
            <person name="Stecher B."/>
        </authorList>
    </citation>
    <scope>NUCLEOTIDE SEQUENCE</scope>
    <source>
        <strain evidence="6">KB18</strain>
    </source>
</reference>
<reference evidence="7 9" key="3">
    <citation type="submission" date="2020-11" db="EMBL/GenBank/DDBJ databases">
        <title>Closed and high quality bacterial genomes of the OMM12 community.</title>
        <authorList>
            <person name="Marbouty M."/>
            <person name="Lamy-Besnier Q."/>
            <person name="Debarbieux L."/>
            <person name="Koszul R."/>
        </authorList>
    </citation>
    <scope>NUCLEOTIDE SEQUENCE [LARGE SCALE GENOMIC DNA]</scope>
    <source>
        <strain evidence="7 9">KB18</strain>
    </source>
</reference>
<dbReference type="GO" id="GO:0046872">
    <property type="term" value="F:metal ion binding"/>
    <property type="evidence" value="ECO:0007669"/>
    <property type="project" value="UniProtKB-KW"/>
</dbReference>
<evidence type="ECO:0000256" key="2">
    <source>
        <dbReference type="ARBA" id="ARBA00022723"/>
    </source>
</evidence>
<gene>
    <name evidence="7" type="primary">hemZ</name>
    <name evidence="6" type="ORF">ADH66_02275</name>
    <name evidence="7" type="ORF">I5Q82_12315</name>
</gene>
<dbReference type="InterPro" id="IPR013785">
    <property type="entry name" value="Aldolase_TIM"/>
</dbReference>
<proteinExistence type="predicted"/>
<evidence type="ECO:0000256" key="4">
    <source>
        <dbReference type="ARBA" id="ARBA00023014"/>
    </source>
</evidence>
<dbReference type="GO" id="GO:0051989">
    <property type="term" value="F:coproporphyrinogen dehydrogenase activity"/>
    <property type="evidence" value="ECO:0007669"/>
    <property type="project" value="UniProtKB-EC"/>
</dbReference>
<dbReference type="PROSITE" id="PS51918">
    <property type="entry name" value="RADICAL_SAM"/>
    <property type="match status" value="1"/>
</dbReference>
<dbReference type="SFLD" id="SFLDG01065">
    <property type="entry name" value="anaerobic_coproporphyrinogen-I"/>
    <property type="match status" value="1"/>
</dbReference>
<reference evidence="8" key="2">
    <citation type="submission" date="2017-05" db="EMBL/GenBank/DDBJ databases">
        <title>Improved OligoMM genomes.</title>
        <authorList>
            <person name="Garzetti D."/>
        </authorList>
    </citation>
    <scope>NUCLEOTIDE SEQUENCE [LARGE SCALE GENOMIC DNA]</scope>
    <source>
        <strain evidence="8">KB18</strain>
    </source>
</reference>
<evidence type="ECO:0000313" key="6">
    <source>
        <dbReference type="EMBL" id="ASB39585.1"/>
    </source>
</evidence>
<dbReference type="InterPro" id="IPR023995">
    <property type="entry name" value="HemZ"/>
</dbReference>
<dbReference type="CDD" id="cd01335">
    <property type="entry name" value="Radical_SAM"/>
    <property type="match status" value="1"/>
</dbReference>
<protein>
    <submittedName>
        <fullName evidence="7">Coproporphyrinogen dehydrogenase HemZ</fullName>
        <ecNumber evidence="7">1.3.98.3</ecNumber>
    </submittedName>
</protein>
<dbReference type="InterPro" id="IPR034505">
    <property type="entry name" value="Coproporphyrinogen-III_oxidase"/>
</dbReference>
<dbReference type="SMART" id="SM00729">
    <property type="entry name" value="Elp3"/>
    <property type="match status" value="1"/>
</dbReference>
<dbReference type="EC" id="1.3.98.3" evidence="7"/>
<dbReference type="Proteomes" id="UP000596035">
    <property type="component" value="Chromosome"/>
</dbReference>
<organism evidence="7 9">
    <name type="scientific">Acutalibacter muris</name>
    <dbReference type="NCBI Taxonomy" id="1796620"/>
    <lineage>
        <taxon>Bacteria</taxon>
        <taxon>Bacillati</taxon>
        <taxon>Bacillota</taxon>
        <taxon>Clostridia</taxon>
        <taxon>Eubacteriales</taxon>
        <taxon>Acutalibacteraceae</taxon>
        <taxon>Acutalibacter</taxon>
    </lineage>
</organism>
<dbReference type="InterPro" id="IPR058240">
    <property type="entry name" value="rSAM_sf"/>
</dbReference>
<dbReference type="NCBIfam" id="TIGR03994">
    <property type="entry name" value="rSAM_HemZ"/>
    <property type="match status" value="1"/>
</dbReference>
<evidence type="ECO:0000313" key="9">
    <source>
        <dbReference type="Proteomes" id="UP000596035"/>
    </source>
</evidence>
<feature type="domain" description="Radical SAM core" evidence="5">
    <location>
        <begin position="158"/>
        <end position="398"/>
    </location>
</feature>
<dbReference type="GO" id="GO:0051539">
    <property type="term" value="F:4 iron, 4 sulfur cluster binding"/>
    <property type="evidence" value="ECO:0007669"/>
    <property type="project" value="TreeGrafter"/>
</dbReference>
<keyword evidence="1" id="KW-0949">S-adenosyl-L-methionine</keyword>
<sequence length="494" mass="55732">MLLIMSGHNYRFECENLCRVFFPYSPVRVESADSQDRTAPEPGEPRADTLLEKAGDGWLYTIRASDGQRELSRSVRAPETDEYPMTRLLFDTLSELTGVKPAWGMLTGVHPVKLLRQHVERLGLEAGMAEFREKWLVSEGRAQLAGRVLKAQKPAVEELRPDDYSLYVGIPFCPTRCAYCSFISQDMAHAKKLVEPYLELLYLELERTARIAGELGLGPISVYIGGGTPTTLSAQQLRDLCAKIRGVFPMDRCREFTVEAGRPDTLSLEKLMALKEANVDRISINPQTMSDRVLQNIGRRHTARDVIDGFELARKVGFRDINADLIVGLPGDSPEGFADTIRRVLELSPTNVTVHSLAIKRSADIVMNEDGLSLHKHPETAAHMMDHAIKTLTEAGFEPYYLYRQTRMAGNLENTGWALPGSVCRYNIYTMDESGTVIACGAGGVTKLKDPYSPDLKRIFNFKYPFEYISRHGEILERKEGIREIYEQFRQRLY</sequence>
<dbReference type="KEGG" id="amur:ADH66_02275"/>
<dbReference type="InterPro" id="IPR006638">
    <property type="entry name" value="Elp3/MiaA/NifB-like_rSAM"/>
</dbReference>
<dbReference type="PANTHER" id="PTHR13932:SF1">
    <property type="entry name" value="OXYGEN-INDEPENDENT COPROPORPHYRINOGEN-III OXIDASE-LIKE PROTEIN HEMZ"/>
    <property type="match status" value="1"/>
</dbReference>
<keyword evidence="2" id="KW-0479">Metal-binding</keyword>
<dbReference type="EMBL" id="CP065321">
    <property type="protein sequence ID" value="QQR28877.1"/>
    <property type="molecule type" value="Genomic_DNA"/>
</dbReference>
<evidence type="ECO:0000313" key="7">
    <source>
        <dbReference type="EMBL" id="QQR28877.1"/>
    </source>
</evidence>
<dbReference type="RefSeq" id="WP_066536196.1">
    <property type="nucleotide sequence ID" value="NZ_CAQHGX010000002.1"/>
</dbReference>
<dbReference type="InterPro" id="IPR007197">
    <property type="entry name" value="rSAM"/>
</dbReference>
<keyword evidence="3" id="KW-0408">Iron</keyword>
<dbReference type="GO" id="GO:0006779">
    <property type="term" value="P:porphyrin-containing compound biosynthetic process"/>
    <property type="evidence" value="ECO:0007669"/>
    <property type="project" value="TreeGrafter"/>
</dbReference>
<evidence type="ECO:0000256" key="1">
    <source>
        <dbReference type="ARBA" id="ARBA00022691"/>
    </source>
</evidence>
<keyword evidence="4" id="KW-0411">Iron-sulfur</keyword>
<dbReference type="SFLD" id="SFLDF00310">
    <property type="entry name" value="oxygen-independent_coproporphy"/>
    <property type="match status" value="1"/>
</dbReference>
<dbReference type="AlphaFoldDB" id="A0A1Z2XMC5"/>